<protein>
    <submittedName>
        <fullName evidence="2">Alpha/beta family hydrolase</fullName>
    </submittedName>
</protein>
<accession>A0ABW3YXL9</accession>
<dbReference type="PANTHER" id="PTHR13136:SF11">
    <property type="entry name" value="TESTIS-EXPRESSED PROTEIN 30"/>
    <property type="match status" value="1"/>
</dbReference>
<dbReference type="Pfam" id="PF20408">
    <property type="entry name" value="Abhydrolase_11"/>
    <property type="match status" value="1"/>
</dbReference>
<organism evidence="2 3">
    <name type="scientific">Mycoplana ramosa</name>
    <name type="common">Mycoplana bullata</name>
    <dbReference type="NCBI Taxonomy" id="40837"/>
    <lineage>
        <taxon>Bacteria</taxon>
        <taxon>Pseudomonadati</taxon>
        <taxon>Pseudomonadota</taxon>
        <taxon>Alphaproteobacteria</taxon>
        <taxon>Hyphomicrobiales</taxon>
        <taxon>Rhizobiaceae</taxon>
        <taxon>Mycoplana</taxon>
    </lineage>
</organism>
<keyword evidence="2" id="KW-0378">Hydrolase</keyword>
<evidence type="ECO:0000313" key="3">
    <source>
        <dbReference type="Proteomes" id="UP001597173"/>
    </source>
</evidence>
<dbReference type="InterPro" id="IPR029058">
    <property type="entry name" value="AB_hydrolase_fold"/>
</dbReference>
<reference evidence="3" key="1">
    <citation type="journal article" date="2019" name="Int. J. Syst. Evol. Microbiol.">
        <title>The Global Catalogue of Microorganisms (GCM) 10K type strain sequencing project: providing services to taxonomists for standard genome sequencing and annotation.</title>
        <authorList>
            <consortium name="The Broad Institute Genomics Platform"/>
            <consortium name="The Broad Institute Genome Sequencing Center for Infectious Disease"/>
            <person name="Wu L."/>
            <person name="Ma J."/>
        </authorList>
    </citation>
    <scope>NUCLEOTIDE SEQUENCE [LARGE SCALE GENOMIC DNA]</scope>
    <source>
        <strain evidence="3">CCUG 55609</strain>
    </source>
</reference>
<comment type="caution">
    <text evidence="2">The sequence shown here is derived from an EMBL/GenBank/DDBJ whole genome shotgun (WGS) entry which is preliminary data.</text>
</comment>
<dbReference type="InterPro" id="IPR046879">
    <property type="entry name" value="KANL3/Tex30_Abhydrolase"/>
</dbReference>
<evidence type="ECO:0000259" key="1">
    <source>
        <dbReference type="Pfam" id="PF20408"/>
    </source>
</evidence>
<gene>
    <name evidence="2" type="ORF">ACFQ33_12470</name>
</gene>
<dbReference type="PANTHER" id="PTHR13136">
    <property type="entry name" value="TESTIS DEVELOPMENT PROTEIN PRTD"/>
    <property type="match status" value="1"/>
</dbReference>
<dbReference type="RefSeq" id="WP_374838991.1">
    <property type="nucleotide sequence ID" value="NZ_JBHEEW010000008.1"/>
</dbReference>
<sequence>MGDRFLLDGPEDARMTILLAHGAGAPMDSASMTATAGALAEADFRVARFEFAYMAARRTSDNRKPPPRAETLMPEYLEAIRKLGATGPLIIGGKSMGGRVASMVADELHAAGEIAGLLCLGYPFHPPGKPETLRTRHLAGLTTPTLICQGTRDEFGTRDEVDGYDLSGSIRVLWLEDGDHDLKPRKKISGFSAADHLRTLAQTVRNWTDGLDA</sequence>
<dbReference type="InterPro" id="IPR026555">
    <property type="entry name" value="NSL3/Tex30"/>
</dbReference>
<evidence type="ECO:0000313" key="2">
    <source>
        <dbReference type="EMBL" id="MFD1328708.1"/>
    </source>
</evidence>
<dbReference type="SUPFAM" id="SSF53474">
    <property type="entry name" value="alpha/beta-Hydrolases"/>
    <property type="match status" value="1"/>
</dbReference>
<dbReference type="Gene3D" id="3.40.50.1820">
    <property type="entry name" value="alpha/beta hydrolase"/>
    <property type="match status" value="1"/>
</dbReference>
<dbReference type="GO" id="GO:0016787">
    <property type="term" value="F:hydrolase activity"/>
    <property type="evidence" value="ECO:0007669"/>
    <property type="project" value="UniProtKB-KW"/>
</dbReference>
<feature type="domain" description="KANL3/Tex30 alpha/beta hydrolase-like" evidence="1">
    <location>
        <begin position="14"/>
        <end position="208"/>
    </location>
</feature>
<proteinExistence type="predicted"/>
<keyword evidence="3" id="KW-1185">Reference proteome</keyword>
<name>A0ABW3YXL9_MYCRA</name>
<dbReference type="Proteomes" id="UP001597173">
    <property type="component" value="Unassembled WGS sequence"/>
</dbReference>
<dbReference type="EMBL" id="JBHTNF010000006">
    <property type="protein sequence ID" value="MFD1328708.1"/>
    <property type="molecule type" value="Genomic_DNA"/>
</dbReference>